<accession>B1ZPE0</accession>
<dbReference type="KEGG" id="ote:Oter_0255"/>
<evidence type="ECO:0000313" key="1">
    <source>
        <dbReference type="EMBL" id="ACB73545.1"/>
    </source>
</evidence>
<organism evidence="1 2">
    <name type="scientific">Opitutus terrae (strain DSM 11246 / JCM 15787 / PB90-1)</name>
    <dbReference type="NCBI Taxonomy" id="452637"/>
    <lineage>
        <taxon>Bacteria</taxon>
        <taxon>Pseudomonadati</taxon>
        <taxon>Verrucomicrobiota</taxon>
        <taxon>Opitutia</taxon>
        <taxon>Opitutales</taxon>
        <taxon>Opitutaceae</taxon>
        <taxon>Opitutus</taxon>
    </lineage>
</organism>
<dbReference type="EMBL" id="CP001032">
    <property type="protein sequence ID" value="ACB73545.1"/>
    <property type="molecule type" value="Genomic_DNA"/>
</dbReference>
<protein>
    <submittedName>
        <fullName evidence="1">Uncharacterized protein</fullName>
    </submittedName>
</protein>
<dbReference type="Proteomes" id="UP000007013">
    <property type="component" value="Chromosome"/>
</dbReference>
<sequence>MLVENLRSNSFRLHEWNAAVIHLGSSGRIRGARVFNLQRWISEFRPDESGHLRLLFGRQFSDQFNDPRGIHLSPA</sequence>
<proteinExistence type="predicted"/>
<name>B1ZPE0_OPITP</name>
<dbReference type="HOGENOM" id="CLU_2667519_0_0_0"/>
<reference evidence="1 2" key="1">
    <citation type="journal article" date="2011" name="J. Bacteriol.">
        <title>Genome sequence of the verrucomicrobium Opitutus terrae PB90-1, an abundant inhabitant of rice paddy soil ecosystems.</title>
        <authorList>
            <person name="van Passel M.W."/>
            <person name="Kant R."/>
            <person name="Palva A."/>
            <person name="Copeland A."/>
            <person name="Lucas S."/>
            <person name="Lapidus A."/>
            <person name="Glavina del Rio T."/>
            <person name="Pitluck S."/>
            <person name="Goltsman E."/>
            <person name="Clum A."/>
            <person name="Sun H."/>
            <person name="Schmutz J."/>
            <person name="Larimer F.W."/>
            <person name="Land M.L."/>
            <person name="Hauser L."/>
            <person name="Kyrpides N."/>
            <person name="Mikhailova N."/>
            <person name="Richardson P.P."/>
            <person name="Janssen P.H."/>
            <person name="de Vos W.M."/>
            <person name="Smidt H."/>
        </authorList>
    </citation>
    <scope>NUCLEOTIDE SEQUENCE [LARGE SCALE GENOMIC DNA]</scope>
    <source>
        <strain evidence="2">DSM 11246 / JCM 15787 / PB90-1</strain>
    </source>
</reference>
<keyword evidence="2" id="KW-1185">Reference proteome</keyword>
<gene>
    <name evidence="1" type="ordered locus">Oter_0255</name>
</gene>
<evidence type="ECO:0000313" key="2">
    <source>
        <dbReference type="Proteomes" id="UP000007013"/>
    </source>
</evidence>
<dbReference type="AlphaFoldDB" id="B1ZPE0"/>